<dbReference type="SUPFAM" id="SSF47336">
    <property type="entry name" value="ACP-like"/>
    <property type="match status" value="1"/>
</dbReference>
<evidence type="ECO:0000256" key="4">
    <source>
        <dbReference type="ARBA" id="ARBA00022679"/>
    </source>
</evidence>
<dbReference type="GO" id="GO:0005737">
    <property type="term" value="C:cytoplasm"/>
    <property type="evidence" value="ECO:0007669"/>
    <property type="project" value="TreeGrafter"/>
</dbReference>
<dbReference type="InterPro" id="IPR014030">
    <property type="entry name" value="Ketoacyl_synth_N"/>
</dbReference>
<feature type="region of interest" description="Disordered" evidence="6">
    <location>
        <begin position="1379"/>
        <end position="1409"/>
    </location>
</feature>
<keyword evidence="3" id="KW-0597">Phosphoprotein</keyword>
<dbReference type="InterPro" id="IPR006162">
    <property type="entry name" value="Ppantetheine_attach_site"/>
</dbReference>
<dbReference type="Proteomes" id="UP000290439">
    <property type="component" value="Chromosome"/>
</dbReference>
<dbReference type="Pfam" id="PF16197">
    <property type="entry name" value="KAsynt_C_assoc"/>
    <property type="match status" value="1"/>
</dbReference>
<comment type="cofactor">
    <cofactor evidence="1">
        <name>pantetheine 4'-phosphate</name>
        <dbReference type="ChEBI" id="CHEBI:47942"/>
    </cofactor>
</comment>
<reference evidence="9 10" key="1">
    <citation type="submission" date="2019-02" db="EMBL/GenBank/DDBJ databases">
        <authorList>
            <consortium name="Pathogen Informatics"/>
        </authorList>
    </citation>
    <scope>NUCLEOTIDE SEQUENCE [LARGE SCALE GENOMIC DNA]</scope>
    <source>
        <strain evidence="9 10">3012STDY6756504</strain>
    </source>
</reference>
<evidence type="ECO:0000256" key="3">
    <source>
        <dbReference type="ARBA" id="ARBA00022553"/>
    </source>
</evidence>
<dbReference type="Pfam" id="PF00550">
    <property type="entry name" value="PP-binding"/>
    <property type="match status" value="1"/>
</dbReference>
<dbReference type="InterPro" id="IPR032821">
    <property type="entry name" value="PKS_assoc"/>
</dbReference>
<dbReference type="SUPFAM" id="SSF53901">
    <property type="entry name" value="Thiolase-like"/>
    <property type="match status" value="1"/>
</dbReference>
<dbReference type="InterPro" id="IPR016039">
    <property type="entry name" value="Thiolase-like"/>
</dbReference>
<dbReference type="PANTHER" id="PTHR43775:SF37">
    <property type="entry name" value="SI:DKEY-61P9.11"/>
    <property type="match status" value="1"/>
</dbReference>
<keyword evidence="4" id="KW-0808">Transferase</keyword>
<dbReference type="InterPro" id="IPR020806">
    <property type="entry name" value="PKS_PP-bd"/>
</dbReference>
<evidence type="ECO:0000256" key="6">
    <source>
        <dbReference type="SAM" id="MobiDB-lite"/>
    </source>
</evidence>
<evidence type="ECO:0000259" key="8">
    <source>
        <dbReference type="PROSITE" id="PS52004"/>
    </source>
</evidence>
<dbReference type="InterPro" id="IPR020841">
    <property type="entry name" value="PKS_Beta-ketoAc_synthase_dom"/>
</dbReference>
<dbReference type="Pfam" id="PF00109">
    <property type="entry name" value="ketoacyl-synt"/>
    <property type="match status" value="1"/>
</dbReference>
<name>A0A4U8W094_9NOCA</name>
<accession>A0A4U8W094</accession>
<dbReference type="GO" id="GO:0071770">
    <property type="term" value="P:DIM/DIP cell wall layer assembly"/>
    <property type="evidence" value="ECO:0007669"/>
    <property type="project" value="TreeGrafter"/>
</dbReference>
<dbReference type="SMART" id="SM01294">
    <property type="entry name" value="PKS_PP_betabranch"/>
    <property type="match status" value="1"/>
</dbReference>
<dbReference type="Gene3D" id="3.40.47.10">
    <property type="match status" value="1"/>
</dbReference>
<dbReference type="PANTHER" id="PTHR43775">
    <property type="entry name" value="FATTY ACID SYNTHASE"/>
    <property type="match status" value="1"/>
</dbReference>
<evidence type="ECO:0000256" key="1">
    <source>
        <dbReference type="ARBA" id="ARBA00001957"/>
    </source>
</evidence>
<sequence>MPDADAIPHPEPRDTDIAVIGMAARFPDAADLDAFRANLAGGRDSVGPMPPDRIAATGIDPSVTYLPMGHLHDIEQFDHRFFDLSRREASVIDPQQRIALLLAYQAIEDAGYATGTLADRDTAVILSASQSSYHAPAVDPGPLSLLGNAGFAGAARIAHLLGLTGPCYSVDSGCNSALVAVHRACRELSTGDAEYALAGGVSVRVHGTPDWGGGSFTEIVSPSGRCRAFDADADGTVGGEGGAVLLLTTVARARADRATVYAVIRGSATLHNGHAAATISTPSAAAQAKVIAKAWADAGLSPAAAGYLETHGSGTRLGDAVELEGITRAFAGAAALPIGSVKTNIGHLDHASGIAGLVKAVLSVANAQLYPSLHFARATGGMDLAAAGLEVLTEARAWTGDRERLAGVSAFSLGGSVAHCVVSQAPDALSCARQHTVASAPEGGTSHPPRLAVVSARSAQALRAVCTALAEALRDPAAPAIDDVARTLALGRTHHEYRIALTATSTPELARALASAPLPESPVGRPPKVVLLLSPDAVPEVGRAAALPPQLPATGRVAEVLAGQLAAHNLLRDCGIEFAAILSAGSSRYLSRYLLGSPDTATADELAAPAVVDGERLAHAAATLLSDGPVVFVEPSPHGRLGTLLAELVPEADICTGGTSLDLLGGLYQRGIDLDWQVIAPADAHRVRLPGHPMHPTRCWVDLPAQVPTPQLPTAGSAVTAADPADPVQWLRTTLRELLHSDDEIDADADYFEIGGNSIIAVQLVDRVEESYGFRPKLLDVYEHPTLTEFAQLLSGSRTRTEQPVFREPVPALVAHDEPVMSSGQERMWFHHQLDPMTTLYNYPVVQLLRGPIDIDALHGTFEDLADRHETLRYNFAEQDGVPVLRIRPRLGEFFRRVDLSGDPDATATARELVREHARARFDLGADPLVRVLVVTLGPDLHVLQLTCHHAVTDGATPTILARELPELYAARREGRPHRLAPLPIRYRDYAAWHRKLMAGSALDHELAYWTEVLADAPVLHLPTDFPRPARKTFVGDLYPFVMPGELTTRLRAFGQRHAVSLFVVLLTGLYLTLARHSGQRDIVIGTPTTGRGRREFEDLIGYFNSTVALRTDFSRDRELPQLLERVRSVVLGALEHQEIPFDRVVNALVEQRDLSRTPLFDVLYIHQVTPRLGRVDGAAPELFDIEHSAGNEFGGLPTGTAKFDLTLVTYEYTDGVDQDMGACLEFSTELFTRQSMARIAQDLLAILTAMADGAPSVAELVGGAQAPATLVPTDRPRPASRAYTLEVCSETVIGEFGERAEGLGPGADPTSTATAGIHADVLAAWTVLLAWYTGDDRIRLGLSAHAADDPHSVIVELTDDTTWAELREQTRRLMDPLLPADPAAHDDGASTDHPSQPTSAKQEAHARPAEPVHYVFGANSAAPPPPATTELAVSWTATSPGTLTLHLQYATELFEPDSARTMLGELRRLLTALPARPSDPVHDTAAAAIDEELEMSR</sequence>
<dbReference type="GO" id="GO:0004312">
    <property type="term" value="F:fatty acid synthase activity"/>
    <property type="evidence" value="ECO:0007669"/>
    <property type="project" value="TreeGrafter"/>
</dbReference>
<dbReference type="Gene3D" id="3.30.559.10">
    <property type="entry name" value="Chloramphenicol acetyltransferase-like domain"/>
    <property type="match status" value="1"/>
</dbReference>
<dbReference type="GO" id="GO:0006633">
    <property type="term" value="P:fatty acid biosynthetic process"/>
    <property type="evidence" value="ECO:0007669"/>
    <property type="project" value="TreeGrafter"/>
</dbReference>
<evidence type="ECO:0000256" key="5">
    <source>
        <dbReference type="ARBA" id="ARBA00023268"/>
    </source>
</evidence>
<dbReference type="CDD" id="cd19531">
    <property type="entry name" value="LCL_NRPS-like"/>
    <property type="match status" value="1"/>
</dbReference>
<dbReference type="RefSeq" id="WP_130917628.1">
    <property type="nucleotide sequence ID" value="NZ_LR215973.1"/>
</dbReference>
<keyword evidence="2" id="KW-0596">Phosphopantetheine</keyword>
<feature type="domain" description="Carrier" evidence="7">
    <location>
        <begin position="722"/>
        <end position="798"/>
    </location>
</feature>
<dbReference type="Gene3D" id="1.10.1200.10">
    <property type="entry name" value="ACP-like"/>
    <property type="match status" value="1"/>
</dbReference>
<dbReference type="Gene3D" id="3.30.559.30">
    <property type="entry name" value="Nonribosomal peptide synthetase, condensation domain"/>
    <property type="match status" value="2"/>
</dbReference>
<evidence type="ECO:0000313" key="10">
    <source>
        <dbReference type="Proteomes" id="UP000290439"/>
    </source>
</evidence>
<dbReference type="Pfam" id="PF02801">
    <property type="entry name" value="Ketoacyl-synt_C"/>
    <property type="match status" value="1"/>
</dbReference>
<dbReference type="InterPro" id="IPR014031">
    <property type="entry name" value="Ketoacyl_synth_C"/>
</dbReference>
<feature type="compositionally biased region" description="Polar residues" evidence="6">
    <location>
        <begin position="1393"/>
        <end position="1402"/>
    </location>
</feature>
<dbReference type="PROSITE" id="PS00012">
    <property type="entry name" value="PHOSPHOPANTETHEINE"/>
    <property type="match status" value="1"/>
</dbReference>
<dbReference type="GO" id="GO:0005886">
    <property type="term" value="C:plasma membrane"/>
    <property type="evidence" value="ECO:0007669"/>
    <property type="project" value="TreeGrafter"/>
</dbReference>
<dbReference type="EMBL" id="LR215973">
    <property type="protein sequence ID" value="VFA99400.1"/>
    <property type="molecule type" value="Genomic_DNA"/>
</dbReference>
<dbReference type="InterPro" id="IPR001242">
    <property type="entry name" value="Condensation_dom"/>
</dbReference>
<evidence type="ECO:0000313" key="9">
    <source>
        <dbReference type="EMBL" id="VFA99400.1"/>
    </source>
</evidence>
<dbReference type="InterPro" id="IPR036736">
    <property type="entry name" value="ACP-like_sf"/>
</dbReference>
<dbReference type="InterPro" id="IPR009081">
    <property type="entry name" value="PP-bd_ACP"/>
</dbReference>
<dbReference type="InterPro" id="IPR050091">
    <property type="entry name" value="PKS_NRPS_Biosynth_Enz"/>
</dbReference>
<proteinExistence type="predicted"/>
<dbReference type="PROSITE" id="PS52004">
    <property type="entry name" value="KS3_2"/>
    <property type="match status" value="1"/>
</dbReference>
<evidence type="ECO:0000256" key="2">
    <source>
        <dbReference type="ARBA" id="ARBA00022450"/>
    </source>
</evidence>
<organism evidence="9 10">
    <name type="scientific">Nocardia cyriacigeorgica</name>
    <dbReference type="NCBI Taxonomy" id="135487"/>
    <lineage>
        <taxon>Bacteria</taxon>
        <taxon>Bacillati</taxon>
        <taxon>Actinomycetota</taxon>
        <taxon>Actinomycetes</taxon>
        <taxon>Mycobacteriales</taxon>
        <taxon>Nocardiaceae</taxon>
        <taxon>Nocardia</taxon>
    </lineage>
</organism>
<dbReference type="SMART" id="SM00825">
    <property type="entry name" value="PKS_KS"/>
    <property type="match status" value="1"/>
</dbReference>
<dbReference type="SMART" id="SM00823">
    <property type="entry name" value="PKS_PP"/>
    <property type="match status" value="1"/>
</dbReference>
<protein>
    <submittedName>
        <fullName evidence="9">Linear gramicidin synthase subunit D</fullName>
    </submittedName>
</protein>
<evidence type="ECO:0000259" key="7">
    <source>
        <dbReference type="PROSITE" id="PS50075"/>
    </source>
</evidence>
<dbReference type="Pfam" id="PF00668">
    <property type="entry name" value="Condensation"/>
    <property type="match status" value="1"/>
</dbReference>
<gene>
    <name evidence="9" type="primary">lgrD_2</name>
    <name evidence="9" type="ORF">NCTC10797_03183</name>
</gene>
<dbReference type="SUPFAM" id="SSF52777">
    <property type="entry name" value="CoA-dependent acyltransferases"/>
    <property type="match status" value="3"/>
</dbReference>
<keyword evidence="5" id="KW-0511">Multifunctional enzyme</keyword>
<dbReference type="InterPro" id="IPR023213">
    <property type="entry name" value="CAT-like_dom_sf"/>
</dbReference>
<dbReference type="CDD" id="cd00833">
    <property type="entry name" value="PKS"/>
    <property type="match status" value="1"/>
</dbReference>
<dbReference type="PROSITE" id="PS50075">
    <property type="entry name" value="CARRIER"/>
    <property type="match status" value="1"/>
</dbReference>
<feature type="domain" description="Ketosynthase family 3 (KS3)" evidence="8">
    <location>
        <begin position="14"/>
        <end position="424"/>
    </location>
</feature>
<dbReference type="GO" id="GO:0031177">
    <property type="term" value="F:phosphopantetheine binding"/>
    <property type="evidence" value="ECO:0007669"/>
    <property type="project" value="InterPro"/>
</dbReference>
<dbReference type="Gene3D" id="1.10.1240.100">
    <property type="match status" value="1"/>
</dbReference>